<accession>A0A151J509</accession>
<sequence length="77" mass="9104">MNVTEKQKQILINFMRANPDFGRGQLRYNRENKKQIEKLLEKVTSALNSASCGPQKQSKEWVKPRVEKWLHVSHRLL</sequence>
<evidence type="ECO:0000313" key="2">
    <source>
        <dbReference type="Proteomes" id="UP000078492"/>
    </source>
</evidence>
<dbReference type="AlphaFoldDB" id="A0A151J509"/>
<proteinExistence type="predicted"/>
<reference evidence="1 2" key="1">
    <citation type="submission" date="2015-09" db="EMBL/GenBank/DDBJ databases">
        <title>Trachymyrmex cornetzi WGS genome.</title>
        <authorList>
            <person name="Nygaard S."/>
            <person name="Hu H."/>
            <person name="Boomsma J."/>
            <person name="Zhang G."/>
        </authorList>
    </citation>
    <scope>NUCLEOTIDE SEQUENCE [LARGE SCALE GENOMIC DNA]</scope>
    <source>
        <strain evidence="1">Tcor2-1</strain>
        <tissue evidence="1">Whole body</tissue>
    </source>
</reference>
<dbReference type="Proteomes" id="UP000078492">
    <property type="component" value="Unassembled WGS sequence"/>
</dbReference>
<name>A0A151J509_9HYME</name>
<organism evidence="1 2">
    <name type="scientific">Trachymyrmex cornetzi</name>
    <dbReference type="NCBI Taxonomy" id="471704"/>
    <lineage>
        <taxon>Eukaryota</taxon>
        <taxon>Metazoa</taxon>
        <taxon>Ecdysozoa</taxon>
        <taxon>Arthropoda</taxon>
        <taxon>Hexapoda</taxon>
        <taxon>Insecta</taxon>
        <taxon>Pterygota</taxon>
        <taxon>Neoptera</taxon>
        <taxon>Endopterygota</taxon>
        <taxon>Hymenoptera</taxon>
        <taxon>Apocrita</taxon>
        <taxon>Aculeata</taxon>
        <taxon>Formicoidea</taxon>
        <taxon>Formicidae</taxon>
        <taxon>Myrmicinae</taxon>
        <taxon>Trachymyrmex</taxon>
    </lineage>
</organism>
<dbReference type="EMBL" id="KQ980071">
    <property type="protein sequence ID" value="KYN17846.1"/>
    <property type="molecule type" value="Genomic_DNA"/>
</dbReference>
<evidence type="ECO:0000313" key="1">
    <source>
        <dbReference type="EMBL" id="KYN17846.1"/>
    </source>
</evidence>
<protein>
    <recommendedName>
        <fullName evidence="3">Regulatory protein zeste</fullName>
    </recommendedName>
</protein>
<evidence type="ECO:0008006" key="3">
    <source>
        <dbReference type="Google" id="ProtNLM"/>
    </source>
</evidence>
<gene>
    <name evidence="1" type="ORF">ALC57_09839</name>
</gene>
<keyword evidence="2" id="KW-1185">Reference proteome</keyword>